<keyword evidence="1" id="KW-0472">Membrane</keyword>
<dbReference type="EMBL" id="GG662840">
    <property type="protein sequence ID" value="EAR88440.2"/>
    <property type="molecule type" value="Genomic_DNA"/>
</dbReference>
<evidence type="ECO:0000313" key="2">
    <source>
        <dbReference type="EMBL" id="EAR88440.2"/>
    </source>
</evidence>
<dbReference type="InParanoid" id="Q22TJ8"/>
<protein>
    <submittedName>
        <fullName evidence="2">Transmembrane protein, putative</fullName>
    </submittedName>
</protein>
<dbReference type="Proteomes" id="UP000009168">
    <property type="component" value="Unassembled WGS sequence"/>
</dbReference>
<name>Q22TJ8_TETTS</name>
<evidence type="ECO:0000256" key="1">
    <source>
        <dbReference type="SAM" id="Phobius"/>
    </source>
</evidence>
<keyword evidence="3" id="KW-1185">Reference proteome</keyword>
<keyword evidence="1" id="KW-1133">Transmembrane helix</keyword>
<dbReference type="GeneID" id="7836406"/>
<dbReference type="KEGG" id="tet:TTHERM_00170250"/>
<sequence>MFIIQNKQEQQKKSQKNNQKYLQAVIKATLIYGSLKVLAKYFAPAAEAATA</sequence>
<proteinExistence type="predicted"/>
<feature type="transmembrane region" description="Helical" evidence="1">
    <location>
        <begin position="21"/>
        <end position="43"/>
    </location>
</feature>
<dbReference type="RefSeq" id="XP_001008685.2">
    <property type="nucleotide sequence ID" value="XM_001008685.3"/>
</dbReference>
<gene>
    <name evidence="2" type="ORF">TTHERM_00170250</name>
</gene>
<keyword evidence="1 2" id="KW-0812">Transmembrane</keyword>
<evidence type="ECO:0000313" key="3">
    <source>
        <dbReference type="Proteomes" id="UP000009168"/>
    </source>
</evidence>
<dbReference type="HOGENOM" id="CLU_1942341_0_0_1"/>
<reference evidence="3" key="1">
    <citation type="journal article" date="2006" name="PLoS Biol.">
        <title>Macronuclear genome sequence of the ciliate Tetrahymena thermophila, a model eukaryote.</title>
        <authorList>
            <person name="Eisen J.A."/>
            <person name="Coyne R.S."/>
            <person name="Wu M."/>
            <person name="Wu D."/>
            <person name="Thiagarajan M."/>
            <person name="Wortman J.R."/>
            <person name="Badger J.H."/>
            <person name="Ren Q."/>
            <person name="Amedeo P."/>
            <person name="Jones K.M."/>
            <person name="Tallon L.J."/>
            <person name="Delcher A.L."/>
            <person name="Salzberg S.L."/>
            <person name="Silva J.C."/>
            <person name="Haas B.J."/>
            <person name="Majoros W.H."/>
            <person name="Farzad M."/>
            <person name="Carlton J.M."/>
            <person name="Smith R.K. Jr."/>
            <person name="Garg J."/>
            <person name="Pearlman R.E."/>
            <person name="Karrer K.M."/>
            <person name="Sun L."/>
            <person name="Manning G."/>
            <person name="Elde N.C."/>
            <person name="Turkewitz A.P."/>
            <person name="Asai D.J."/>
            <person name="Wilkes D.E."/>
            <person name="Wang Y."/>
            <person name="Cai H."/>
            <person name="Collins K."/>
            <person name="Stewart B.A."/>
            <person name="Lee S.R."/>
            <person name="Wilamowska K."/>
            <person name="Weinberg Z."/>
            <person name="Ruzzo W.L."/>
            <person name="Wloga D."/>
            <person name="Gaertig J."/>
            <person name="Frankel J."/>
            <person name="Tsao C.-C."/>
            <person name="Gorovsky M.A."/>
            <person name="Keeling P.J."/>
            <person name="Waller R.F."/>
            <person name="Patron N.J."/>
            <person name="Cherry J.M."/>
            <person name="Stover N.A."/>
            <person name="Krieger C.J."/>
            <person name="del Toro C."/>
            <person name="Ryder H.F."/>
            <person name="Williamson S.C."/>
            <person name="Barbeau R.A."/>
            <person name="Hamilton E.P."/>
            <person name="Orias E."/>
        </authorList>
    </citation>
    <scope>NUCLEOTIDE SEQUENCE [LARGE SCALE GENOMIC DNA]</scope>
    <source>
        <strain evidence="3">SB210</strain>
    </source>
</reference>
<organism evidence="2 3">
    <name type="scientific">Tetrahymena thermophila (strain SB210)</name>
    <dbReference type="NCBI Taxonomy" id="312017"/>
    <lineage>
        <taxon>Eukaryota</taxon>
        <taxon>Sar</taxon>
        <taxon>Alveolata</taxon>
        <taxon>Ciliophora</taxon>
        <taxon>Intramacronucleata</taxon>
        <taxon>Oligohymenophorea</taxon>
        <taxon>Hymenostomatida</taxon>
        <taxon>Tetrahymenina</taxon>
        <taxon>Tetrahymenidae</taxon>
        <taxon>Tetrahymena</taxon>
    </lineage>
</organism>
<accession>Q22TJ8</accession>
<dbReference type="AlphaFoldDB" id="Q22TJ8"/>